<protein>
    <recommendedName>
        <fullName evidence="3">Type VI secretion protein</fullName>
    </recommendedName>
</protein>
<evidence type="ECO:0000313" key="1">
    <source>
        <dbReference type="EMBL" id="ANY19386.1"/>
    </source>
</evidence>
<reference evidence="1 2" key="1">
    <citation type="submission" date="2016-07" db="EMBL/GenBank/DDBJ databases">
        <title>Complete genome sequence of Altererythrobacter dongtanensis KCTC 22672, a type strain with esterase isolated from tidal flat.</title>
        <authorList>
            <person name="Cheng H."/>
            <person name="Wu Y.-H."/>
            <person name="Zhou P."/>
            <person name="Huo Y.-Y."/>
            <person name="Wang C.-S."/>
            <person name="Xu X.-W."/>
        </authorList>
    </citation>
    <scope>NUCLEOTIDE SEQUENCE [LARGE SCALE GENOMIC DNA]</scope>
    <source>
        <strain evidence="1 2">KCTC 22672</strain>
    </source>
</reference>
<dbReference type="Proteomes" id="UP000092932">
    <property type="component" value="Chromosome"/>
</dbReference>
<dbReference type="PANTHER" id="PTHR35566:SF1">
    <property type="entry name" value="TYPE VI SECRETION SYSTEM BASEPLATE COMPONENT TSSK1"/>
    <property type="match status" value="1"/>
</dbReference>
<dbReference type="InterPro" id="IPR010263">
    <property type="entry name" value="T6SS_TssK"/>
</dbReference>
<dbReference type="EMBL" id="CP016591">
    <property type="protein sequence ID" value="ANY19386.1"/>
    <property type="molecule type" value="Genomic_DNA"/>
</dbReference>
<dbReference type="Pfam" id="PF05936">
    <property type="entry name" value="T6SS_VasE"/>
    <property type="match status" value="1"/>
</dbReference>
<organism evidence="1 2">
    <name type="scientific">Tsuneonella dongtanensis</name>
    <dbReference type="NCBI Taxonomy" id="692370"/>
    <lineage>
        <taxon>Bacteria</taxon>
        <taxon>Pseudomonadati</taxon>
        <taxon>Pseudomonadota</taxon>
        <taxon>Alphaproteobacteria</taxon>
        <taxon>Sphingomonadales</taxon>
        <taxon>Erythrobacteraceae</taxon>
        <taxon>Tsuneonella</taxon>
    </lineage>
</organism>
<dbReference type="STRING" id="692370.A6F68_00860"/>
<dbReference type="AlphaFoldDB" id="A0A1B2AB65"/>
<dbReference type="PATRIC" id="fig|692370.5.peg.876"/>
<dbReference type="NCBIfam" id="TIGR03353">
    <property type="entry name" value="VI_chp_4"/>
    <property type="match status" value="1"/>
</dbReference>
<dbReference type="PANTHER" id="PTHR35566">
    <property type="entry name" value="BLR3599 PROTEIN"/>
    <property type="match status" value="1"/>
</dbReference>
<proteinExistence type="predicted"/>
<dbReference type="KEGG" id="ado:A6F68_00860"/>
<gene>
    <name evidence="1" type="ORF">A6F68_00860</name>
</gene>
<evidence type="ECO:0008006" key="3">
    <source>
        <dbReference type="Google" id="ProtNLM"/>
    </source>
</evidence>
<sequence length="435" mass="48241">MFLRPQHFQAQDRYAEALVSARHDWALPYSWGFSEIEIDSALAELGQVALRTAKGVMPDGTPFSIPGDQPPPPPLAIGSSVRDAIVYLTLPPRQSGAMEFDEAEQPSLDARFKVIEAQVTDNFSEERASEEIALGVPNLRLGMTADETEGRLLVGVARVREVSGKKLVFDAGFIPPTIDIRAVRLKSAVDDLIGRAEQMIAELALRAAETTEGGQDTYKAFLLLQSLNRWTAVLGHVQSMPAIHPERLFETLLAMAGEVSTLTRKERRPPPLPTYDHENLQGCFDPVIDLLQSLLSGEFDRSVEPLDIEARGPGQYLHVIKNRTLLKQSYIYLAVADPSKSLEEIRSRFPAICKIGPNTKMRELVGSSLQAGIPLRHVTTPPSQLHVLPGYVYFELDRGAEDWAQVYNAPAMGLFVADEWPQLKLELWAVKQKKS</sequence>
<name>A0A1B2AB65_9SPHN</name>
<evidence type="ECO:0000313" key="2">
    <source>
        <dbReference type="Proteomes" id="UP000092932"/>
    </source>
</evidence>
<keyword evidence="2" id="KW-1185">Reference proteome</keyword>
<accession>A0A1B2AB65</accession>